<accession>A0A3G5A7P5</accession>
<gene>
    <name evidence="1" type="ORF">Hyperionvirus5_73</name>
</gene>
<organism evidence="1">
    <name type="scientific">Hyperionvirus sp</name>
    <dbReference type="NCBI Taxonomy" id="2487770"/>
    <lineage>
        <taxon>Viruses</taxon>
        <taxon>Varidnaviria</taxon>
        <taxon>Bamfordvirae</taxon>
        <taxon>Nucleocytoviricota</taxon>
        <taxon>Megaviricetes</taxon>
        <taxon>Imitervirales</taxon>
        <taxon>Mimiviridae</taxon>
        <taxon>Klosneuvirinae</taxon>
    </lineage>
</organism>
<protein>
    <submittedName>
        <fullName evidence="1">Uncharacterized protein</fullName>
    </submittedName>
</protein>
<name>A0A3G5A7P5_9VIRU</name>
<reference evidence="1" key="1">
    <citation type="submission" date="2018-10" db="EMBL/GenBank/DDBJ databases">
        <title>Hidden diversity of soil giant viruses.</title>
        <authorList>
            <person name="Schulz F."/>
            <person name="Alteio L."/>
            <person name="Goudeau D."/>
            <person name="Ryan E.M."/>
            <person name="Malmstrom R.R."/>
            <person name="Blanchard J."/>
            <person name="Woyke T."/>
        </authorList>
    </citation>
    <scope>NUCLEOTIDE SEQUENCE</scope>
    <source>
        <strain evidence="1">HYV1</strain>
    </source>
</reference>
<evidence type="ECO:0000313" key="1">
    <source>
        <dbReference type="EMBL" id="AYV83267.1"/>
    </source>
</evidence>
<sequence length="274" mass="31568">MSGRRIVSRKAQIAREEKKKAETVEHMARAAAAGREAALSLIATQESTFRQLADEFKIRSEVDEKWLLDAKAEYDRRQKIIFERKVEGDRLMAKIREAVDREKITNHLKALRGLLIPNSDSSTVAQALIVSMRADMALLRADMALLRDEIKMKATEIHALEESTKRSQPPARRNLSVHSKWKDETYPWDMQKAMSTMYCVSCSEIYLLQRENTAKNCDNCGEWNKYVYISPSNCLVACPVGECREALNEKFELTDEDWAHRNYGDDDYLDSFHL</sequence>
<proteinExistence type="predicted"/>
<dbReference type="EMBL" id="MK072387">
    <property type="protein sequence ID" value="AYV83267.1"/>
    <property type="molecule type" value="Genomic_DNA"/>
</dbReference>